<dbReference type="Gene3D" id="1.25.40.10">
    <property type="entry name" value="Tetratricopeptide repeat domain"/>
    <property type="match status" value="1"/>
</dbReference>
<keyword evidence="1" id="KW-0677">Repeat</keyword>
<dbReference type="EMBL" id="UOGA01000021">
    <property type="protein sequence ID" value="VAX14857.1"/>
    <property type="molecule type" value="Genomic_DNA"/>
</dbReference>
<dbReference type="InterPro" id="IPR019734">
    <property type="entry name" value="TPR_rpt"/>
</dbReference>
<dbReference type="InterPro" id="IPR011990">
    <property type="entry name" value="TPR-like_helical_dom_sf"/>
</dbReference>
<protein>
    <submittedName>
        <fullName evidence="3">Uncharacterized protein</fullName>
    </submittedName>
</protein>
<accession>A0A3B1CDH2</accession>
<dbReference type="SMART" id="SM00028">
    <property type="entry name" value="TPR"/>
    <property type="match status" value="1"/>
</dbReference>
<organism evidence="3">
    <name type="scientific">hydrothermal vent metagenome</name>
    <dbReference type="NCBI Taxonomy" id="652676"/>
    <lineage>
        <taxon>unclassified sequences</taxon>
        <taxon>metagenomes</taxon>
        <taxon>ecological metagenomes</taxon>
    </lineage>
</organism>
<evidence type="ECO:0000256" key="2">
    <source>
        <dbReference type="ARBA" id="ARBA00022803"/>
    </source>
</evidence>
<keyword evidence="2" id="KW-0802">TPR repeat</keyword>
<proteinExistence type="predicted"/>
<gene>
    <name evidence="3" type="ORF">MNBD_NITROSPINAE04-1922</name>
</gene>
<name>A0A3B1CDH2_9ZZZZ</name>
<dbReference type="AlphaFoldDB" id="A0A3B1CDH2"/>
<feature type="non-terminal residue" evidence="3">
    <location>
        <position position="1"/>
    </location>
</feature>
<dbReference type="PROSITE" id="PS50005">
    <property type="entry name" value="TPR"/>
    <property type="match status" value="1"/>
</dbReference>
<evidence type="ECO:0000313" key="3">
    <source>
        <dbReference type="EMBL" id="VAX14857.1"/>
    </source>
</evidence>
<dbReference type="SUPFAM" id="SSF48452">
    <property type="entry name" value="TPR-like"/>
    <property type="match status" value="1"/>
</dbReference>
<evidence type="ECO:0000256" key="1">
    <source>
        <dbReference type="ARBA" id="ARBA00022737"/>
    </source>
</evidence>
<dbReference type="InterPro" id="IPR013105">
    <property type="entry name" value="TPR_2"/>
</dbReference>
<reference evidence="3" key="1">
    <citation type="submission" date="2018-06" db="EMBL/GenBank/DDBJ databases">
        <authorList>
            <person name="Zhirakovskaya E."/>
        </authorList>
    </citation>
    <scope>NUCLEOTIDE SEQUENCE</scope>
</reference>
<sequence length="57" mass="6621">VKIEPDNAGVYFNLGVAYFKSGHEDKSEELFKKAKERDPGSEEMDTYLKKLKRRQAE</sequence>
<dbReference type="Pfam" id="PF07719">
    <property type="entry name" value="TPR_2"/>
    <property type="match status" value="1"/>
</dbReference>